<dbReference type="SFLD" id="SFLDG01083">
    <property type="entry name" value="Uncharacterised_Radical_SAM_Su"/>
    <property type="match status" value="1"/>
</dbReference>
<evidence type="ECO:0000256" key="6">
    <source>
        <dbReference type="ARBA" id="ARBA00023014"/>
    </source>
</evidence>
<evidence type="ECO:0000313" key="9">
    <source>
        <dbReference type="Proteomes" id="UP000182278"/>
    </source>
</evidence>
<dbReference type="SMART" id="SM00729">
    <property type="entry name" value="Elp3"/>
    <property type="match status" value="1"/>
</dbReference>
<dbReference type="InterPro" id="IPR007197">
    <property type="entry name" value="rSAM"/>
</dbReference>
<keyword evidence="2" id="KW-0004">4Fe-4S</keyword>
<dbReference type="CDD" id="cd01335">
    <property type="entry name" value="Radical_SAM"/>
    <property type="match status" value="1"/>
</dbReference>
<keyword evidence="6" id="KW-0411">Iron-sulfur</keyword>
<evidence type="ECO:0000256" key="3">
    <source>
        <dbReference type="ARBA" id="ARBA00022691"/>
    </source>
</evidence>
<evidence type="ECO:0000256" key="2">
    <source>
        <dbReference type="ARBA" id="ARBA00022485"/>
    </source>
</evidence>
<name>A0A1J4SAK7_9BACT</name>
<reference evidence="8 9" key="1">
    <citation type="journal article" date="2016" name="Environ. Microbiol.">
        <title>Genomic resolution of a cold subsurface aquifer community provides metabolic insights for novel microbes adapted to high CO concentrations.</title>
        <authorList>
            <person name="Probst A.J."/>
            <person name="Castelle C.J."/>
            <person name="Singh A."/>
            <person name="Brown C.T."/>
            <person name="Anantharaman K."/>
            <person name="Sharon I."/>
            <person name="Hug L.A."/>
            <person name="Burstein D."/>
            <person name="Emerson J.B."/>
            <person name="Thomas B.C."/>
            <person name="Banfield J.F."/>
        </authorList>
    </citation>
    <scope>NUCLEOTIDE SEQUENCE [LARGE SCALE GENOMIC DNA]</scope>
    <source>
        <strain evidence="8">CG1_02_38_46</strain>
    </source>
</reference>
<dbReference type="PROSITE" id="PS51918">
    <property type="entry name" value="RADICAL_SAM"/>
    <property type="match status" value="1"/>
</dbReference>
<dbReference type="GO" id="GO:0003824">
    <property type="term" value="F:catalytic activity"/>
    <property type="evidence" value="ECO:0007669"/>
    <property type="project" value="InterPro"/>
</dbReference>
<comment type="caution">
    <text evidence="8">The sequence shown here is derived from an EMBL/GenBank/DDBJ whole genome shotgun (WGS) entry which is preliminary data.</text>
</comment>
<dbReference type="InterPro" id="IPR058240">
    <property type="entry name" value="rSAM_sf"/>
</dbReference>
<keyword evidence="3" id="KW-0949">S-adenosyl-L-methionine</keyword>
<keyword evidence="4" id="KW-0479">Metal-binding</keyword>
<keyword evidence="5" id="KW-0408">Iron</keyword>
<dbReference type="Gene3D" id="3.20.20.70">
    <property type="entry name" value="Aldolase class I"/>
    <property type="match status" value="1"/>
</dbReference>
<dbReference type="GO" id="GO:0046872">
    <property type="term" value="F:metal ion binding"/>
    <property type="evidence" value="ECO:0007669"/>
    <property type="project" value="UniProtKB-KW"/>
</dbReference>
<feature type="domain" description="Radical SAM core" evidence="7">
    <location>
        <begin position="23"/>
        <end position="244"/>
    </location>
</feature>
<dbReference type="Proteomes" id="UP000182278">
    <property type="component" value="Unassembled WGS sequence"/>
</dbReference>
<dbReference type="InterPro" id="IPR040084">
    <property type="entry name" value="GTPase_Obg"/>
</dbReference>
<evidence type="ECO:0000259" key="7">
    <source>
        <dbReference type="PROSITE" id="PS51918"/>
    </source>
</evidence>
<dbReference type="InterPro" id="IPR006638">
    <property type="entry name" value="Elp3/MiaA/NifB-like_rSAM"/>
</dbReference>
<evidence type="ECO:0000313" key="8">
    <source>
        <dbReference type="EMBL" id="OIN95770.1"/>
    </source>
</evidence>
<accession>A0A1J4SAK7</accession>
<evidence type="ECO:0000256" key="4">
    <source>
        <dbReference type="ARBA" id="ARBA00022723"/>
    </source>
</evidence>
<evidence type="ECO:0000256" key="5">
    <source>
        <dbReference type="ARBA" id="ARBA00023004"/>
    </source>
</evidence>
<dbReference type="SUPFAM" id="SSF102114">
    <property type="entry name" value="Radical SAM enzymes"/>
    <property type="match status" value="1"/>
</dbReference>
<dbReference type="PANTHER" id="PTHR43787">
    <property type="entry name" value="FEMO COFACTOR BIOSYNTHESIS PROTEIN NIFB-RELATED"/>
    <property type="match status" value="1"/>
</dbReference>
<dbReference type="GO" id="GO:0051539">
    <property type="term" value="F:4 iron, 4 sulfur cluster binding"/>
    <property type="evidence" value="ECO:0007669"/>
    <property type="project" value="UniProtKB-KW"/>
</dbReference>
<dbReference type="InterPro" id="IPR013785">
    <property type="entry name" value="Aldolase_TIM"/>
</dbReference>
<gene>
    <name evidence="8" type="ORF">AUJ66_08380</name>
</gene>
<dbReference type="PANTHER" id="PTHR43787:SF11">
    <property type="entry name" value="UPF0026 PROTEIN SLR1464"/>
    <property type="match status" value="1"/>
</dbReference>
<evidence type="ECO:0000256" key="1">
    <source>
        <dbReference type="ARBA" id="ARBA00001966"/>
    </source>
</evidence>
<protein>
    <recommendedName>
        <fullName evidence="7">Radical SAM core domain-containing protein</fullName>
    </recommendedName>
</protein>
<dbReference type="SFLD" id="SFLDS00029">
    <property type="entry name" value="Radical_SAM"/>
    <property type="match status" value="1"/>
</dbReference>
<proteinExistence type="predicted"/>
<organism evidence="8 9">
    <name type="scientific">Candidatus Desantisbacteria bacterium CG1_02_38_46</name>
    <dbReference type="NCBI Taxonomy" id="1817893"/>
    <lineage>
        <taxon>Bacteria</taxon>
        <taxon>Candidatus Desantisiibacteriota</taxon>
    </lineage>
</organism>
<dbReference type="AlphaFoldDB" id="A0A1J4SAK7"/>
<sequence>MEGTMRGKNLKYIYGPVPSWRLGASLGIDPISEKEKICTFDCVYCQLGKTIKFTDERRIYVPVDKIIDEISSLPPVKIDYITFSGRGEPTLTENLGKMIKAIKALRKEKIAVLTNSSLMFREDVKKDLLLGDFVIAKLDAYSQRSLEAINKPVNGITFDMILEGIKQFRSEYKGKFALQIMFIDENKNNARELAHLAREIEPDEVQVNTPLRPCGVKPLSKEEVSQIKEYFKGINAISVYESKKKQVMPISSEDTLKRRGKI</sequence>
<dbReference type="STRING" id="1817893.AUJ66_08380"/>
<dbReference type="Pfam" id="PF04055">
    <property type="entry name" value="Radical_SAM"/>
    <property type="match status" value="1"/>
</dbReference>
<comment type="cofactor">
    <cofactor evidence="1">
        <name>[4Fe-4S] cluster</name>
        <dbReference type="ChEBI" id="CHEBI:49883"/>
    </cofactor>
</comment>
<dbReference type="EMBL" id="MNUO01000128">
    <property type="protein sequence ID" value="OIN95770.1"/>
    <property type="molecule type" value="Genomic_DNA"/>
</dbReference>